<evidence type="ECO:0000259" key="1">
    <source>
        <dbReference type="Pfam" id="PF16874"/>
    </source>
</evidence>
<accession>A0A645DH36</accession>
<dbReference type="Gene3D" id="2.60.40.1180">
    <property type="entry name" value="Golgi alpha-mannosidase II"/>
    <property type="match status" value="1"/>
</dbReference>
<reference evidence="2" key="1">
    <citation type="submission" date="2019-08" db="EMBL/GenBank/DDBJ databases">
        <authorList>
            <person name="Kucharzyk K."/>
            <person name="Murdoch R.W."/>
            <person name="Higgins S."/>
            <person name="Loffler F."/>
        </authorList>
    </citation>
    <scope>NUCLEOTIDE SEQUENCE</scope>
</reference>
<dbReference type="AlphaFoldDB" id="A0A645DH36"/>
<comment type="caution">
    <text evidence="2">The sequence shown here is derived from an EMBL/GenBank/DDBJ whole genome shotgun (WGS) entry which is preliminary data.</text>
</comment>
<feature type="domain" description="Glycosyl hydrolase family 36 C-terminal" evidence="1">
    <location>
        <begin position="1"/>
        <end position="114"/>
    </location>
</feature>
<protein>
    <recommendedName>
        <fullName evidence="1">Glycosyl hydrolase family 36 C-terminal domain-containing protein</fullName>
    </recommendedName>
</protein>
<dbReference type="InterPro" id="IPR013780">
    <property type="entry name" value="Glyco_hydro_b"/>
</dbReference>
<evidence type="ECO:0000313" key="2">
    <source>
        <dbReference type="EMBL" id="MPM88599.1"/>
    </source>
</evidence>
<dbReference type="InterPro" id="IPR031705">
    <property type="entry name" value="Glyco_hydro_36_C"/>
</dbReference>
<gene>
    <name evidence="2" type="ORF">SDC9_135703</name>
</gene>
<organism evidence="2">
    <name type="scientific">bioreactor metagenome</name>
    <dbReference type="NCBI Taxonomy" id="1076179"/>
    <lineage>
        <taxon>unclassified sequences</taxon>
        <taxon>metagenomes</taxon>
        <taxon>ecological metagenomes</taxon>
    </lineage>
</organism>
<dbReference type="Pfam" id="PF16874">
    <property type="entry name" value="Glyco_hydro_36C"/>
    <property type="match status" value="1"/>
</dbReference>
<name>A0A645DH36_9ZZZZ</name>
<sequence>MFQTLAQAAEGNDILPLAGLDEQKQYRMQTKRQRVFIRRFGGLVNHLLPFTINPNGALFRWADRLYAMRDCVETYTASGQTLLQGVHLNQQFVATGYNDQIRMLGDFGSNLYTLDEVSSDQ</sequence>
<dbReference type="EMBL" id="VSSQ01036189">
    <property type="protein sequence ID" value="MPM88599.1"/>
    <property type="molecule type" value="Genomic_DNA"/>
</dbReference>
<proteinExistence type="predicted"/>